<feature type="compositionally biased region" description="Polar residues" evidence="1">
    <location>
        <begin position="226"/>
        <end position="238"/>
    </location>
</feature>
<proteinExistence type="predicted"/>
<organism evidence="2 3">
    <name type="scientific">Cinara cedri</name>
    <dbReference type="NCBI Taxonomy" id="506608"/>
    <lineage>
        <taxon>Eukaryota</taxon>
        <taxon>Metazoa</taxon>
        <taxon>Ecdysozoa</taxon>
        <taxon>Arthropoda</taxon>
        <taxon>Hexapoda</taxon>
        <taxon>Insecta</taxon>
        <taxon>Pterygota</taxon>
        <taxon>Neoptera</taxon>
        <taxon>Paraneoptera</taxon>
        <taxon>Hemiptera</taxon>
        <taxon>Sternorrhyncha</taxon>
        <taxon>Aphidomorpha</taxon>
        <taxon>Aphidoidea</taxon>
        <taxon>Aphididae</taxon>
        <taxon>Lachninae</taxon>
        <taxon>Cinara</taxon>
    </lineage>
</organism>
<evidence type="ECO:0000313" key="2">
    <source>
        <dbReference type="EMBL" id="VVC34897.1"/>
    </source>
</evidence>
<feature type="compositionally biased region" description="Polar residues" evidence="1">
    <location>
        <begin position="636"/>
        <end position="670"/>
    </location>
</feature>
<dbReference type="AlphaFoldDB" id="A0A5E4MTT0"/>
<feature type="compositionally biased region" description="Basic residues" evidence="1">
    <location>
        <begin position="245"/>
        <end position="258"/>
    </location>
</feature>
<feature type="compositionally biased region" description="Basic and acidic residues" evidence="1">
    <location>
        <begin position="459"/>
        <end position="473"/>
    </location>
</feature>
<sequence length="766" mass="85212">DFDIYVQKTYKIIGNLVTIFEHRTRENRRLGKEYVRTVEFNVWVSEVIANNILKSLCKKNTLETNEITKSLLDEYKTFSSSNNETIMHDFQIGIASGIAEILTGVNDGIIFPKIKNAKKKENQQNNFAEVVKKPHLNFCHKNYVIEKRWEKVSKHMASVNLRAEKERNLEQQIRRVENKHRPTIPPPPSNTVKNILSHKPNLMDKNNTEKRKPIVNTVPVKKQLTGAKSTAGGSLLNETSEKSSLPRKRSVIKKSRSPNRKENIKKPADNLQTRNIPHGNELSDKLKNPLLVEKSEKLPKTNNKVASKQLTKHTSDTLPVKIINDHSDGRPTAANVRQKTEPVDRKQKVKMNTTSDPKTANTKVNVKKPADNLQIRNITNGNELPDKLKNPLLVVKSEKLPKTNNKVANKKLTKHSPDTLPVKIINDHSDEKPTAANVRQETEPVDRKQKVKMNMTSDPKTENTKVNVKKSDGQKSVSPKPPVKSVVMSDVVQIDEVCKSDETLITVNGSDCIVGISGKETLPAKPEVEKQQKNDTFDGKIPLETAKDEITATEIITATPDDEVATEEILLATLEDEIANGGTPTSMQKNHTSDEEIPISIAKDDKTSEETMPATTNNEAATEEILLATLEDETANGGTPTSMQKNHTSNVQTLTTTPKNKTADGSTTSGGKAFNENILTETATKMTIGQPKLAYVKNERLTGTDGALKEQGVNDEKNAGKNVWSNHCGPVSKFPDVRKVKTLNDRTNYVCLEKSQSNYAGKNVCT</sequence>
<feature type="compositionally biased region" description="Polar residues" evidence="1">
    <location>
        <begin position="350"/>
        <end position="363"/>
    </location>
</feature>
<feature type="region of interest" description="Disordered" evidence="1">
    <location>
        <begin position="413"/>
        <end position="482"/>
    </location>
</feature>
<feature type="region of interest" description="Disordered" evidence="1">
    <location>
        <begin position="634"/>
        <end position="673"/>
    </location>
</feature>
<reference evidence="2 3" key="1">
    <citation type="submission" date="2019-08" db="EMBL/GenBank/DDBJ databases">
        <authorList>
            <person name="Alioto T."/>
            <person name="Alioto T."/>
            <person name="Gomez Garrido J."/>
        </authorList>
    </citation>
    <scope>NUCLEOTIDE SEQUENCE [LARGE SCALE GENOMIC DNA]</scope>
</reference>
<feature type="non-terminal residue" evidence="2">
    <location>
        <position position="1"/>
    </location>
</feature>
<name>A0A5E4MTT0_9HEMI</name>
<dbReference type="Proteomes" id="UP000325440">
    <property type="component" value="Unassembled WGS sequence"/>
</dbReference>
<keyword evidence="3" id="KW-1185">Reference proteome</keyword>
<feature type="region of interest" description="Disordered" evidence="1">
    <location>
        <begin position="706"/>
        <end position="731"/>
    </location>
</feature>
<feature type="compositionally biased region" description="Basic and acidic residues" evidence="1">
    <location>
        <begin position="259"/>
        <end position="268"/>
    </location>
</feature>
<feature type="region of interest" description="Disordered" evidence="1">
    <location>
        <begin position="223"/>
        <end position="283"/>
    </location>
</feature>
<dbReference type="EMBL" id="CABPRJ010001023">
    <property type="protein sequence ID" value="VVC34897.1"/>
    <property type="molecule type" value="Genomic_DNA"/>
</dbReference>
<feature type="region of interest" description="Disordered" evidence="1">
    <location>
        <begin position="321"/>
        <end position="363"/>
    </location>
</feature>
<evidence type="ECO:0000256" key="1">
    <source>
        <dbReference type="SAM" id="MobiDB-lite"/>
    </source>
</evidence>
<gene>
    <name evidence="2" type="ORF">CINCED_3A001849</name>
</gene>
<accession>A0A5E4MTT0</accession>
<protein>
    <submittedName>
        <fullName evidence="2">Uncharacterized protein</fullName>
    </submittedName>
</protein>
<evidence type="ECO:0000313" key="3">
    <source>
        <dbReference type="Proteomes" id="UP000325440"/>
    </source>
</evidence>